<proteinExistence type="predicted"/>
<dbReference type="Proteomes" id="UP000054565">
    <property type="component" value="Unassembled WGS sequence"/>
</dbReference>
<feature type="region of interest" description="Disordered" evidence="1">
    <location>
        <begin position="118"/>
        <end position="145"/>
    </location>
</feature>
<reference evidence="3" key="1">
    <citation type="journal article" date="2010" name="Genome Res.">
        <title>Population genomic sequencing of Coccidioides fungi reveals recent hybridization and transposon control.</title>
        <authorList>
            <person name="Neafsey D.E."/>
            <person name="Barker B.M."/>
            <person name="Sharpton T.J."/>
            <person name="Stajich J.E."/>
            <person name="Park D.J."/>
            <person name="Whiston E."/>
            <person name="Hung C.-Y."/>
            <person name="McMahan C."/>
            <person name="White J."/>
            <person name="Sykes S."/>
            <person name="Heiman D."/>
            <person name="Young S."/>
            <person name="Zeng Q."/>
            <person name="Abouelleil A."/>
            <person name="Aftuck L."/>
            <person name="Bessette D."/>
            <person name="Brown A."/>
            <person name="FitzGerald M."/>
            <person name="Lui A."/>
            <person name="Macdonald J.P."/>
            <person name="Priest M."/>
            <person name="Orbach M.J."/>
            <person name="Galgiani J.N."/>
            <person name="Kirkland T.N."/>
            <person name="Cole G.T."/>
            <person name="Birren B.W."/>
            <person name="Henn M.R."/>
            <person name="Taylor J.W."/>
            <person name="Rounsley S.D."/>
        </authorList>
    </citation>
    <scope>NUCLEOTIDE SEQUENCE [LARGE SCALE GENOMIC DNA]</scope>
    <source>
        <strain evidence="3">RMSCC 2394</strain>
    </source>
</reference>
<evidence type="ECO:0000313" key="2">
    <source>
        <dbReference type="EMBL" id="KMP00841.1"/>
    </source>
</evidence>
<dbReference type="EMBL" id="DS028093">
    <property type="protein sequence ID" value="KMP00841.1"/>
    <property type="molecule type" value="Genomic_DNA"/>
</dbReference>
<sequence length="409" mass="45891">MEKNLTDQHRILLSCRGGIRAKPPYFNSHRIACACRRVGEKLYFTKHVLRRSSGECLCVGSAFARFLGQLFTRIVSRCISLQRIGTGRSRWDSCSKSPRGAEGWKSDPDIRQLSDVPGVAASPFGPTFLHRSSRRRRHKARDGRVRNDEEMRNIKLDLVLGWASGEPAHDSQFFGFVGVQRSTRKSFGEQIEQMKRSQFEALAISRRRLKSPLHCAVNPGPTPPYFRAAKACAQCYLPARSRSFSPRKVNDSAPGGYKGKVLFIMNDRGWLAAVIAELYWWAFDVPSRGISSISLYFFTDTAPETSLDTANGEEKNYPTANVLEAARRNERVPVRVQHQAAKVCLHPARKLPVLPLTLQPSVIAMNRSQIVLAQNFLLTQSTSARNGLWRSCYASISSTCLHATRSFST</sequence>
<organism evidence="2 3">
    <name type="scientific">Coccidioides immitis RMSCC 2394</name>
    <dbReference type="NCBI Taxonomy" id="404692"/>
    <lineage>
        <taxon>Eukaryota</taxon>
        <taxon>Fungi</taxon>
        <taxon>Dikarya</taxon>
        <taxon>Ascomycota</taxon>
        <taxon>Pezizomycotina</taxon>
        <taxon>Eurotiomycetes</taxon>
        <taxon>Eurotiomycetidae</taxon>
        <taxon>Onygenales</taxon>
        <taxon>Onygenaceae</taxon>
        <taxon>Coccidioides</taxon>
    </lineage>
</organism>
<feature type="compositionally biased region" description="Basic residues" evidence="1">
    <location>
        <begin position="131"/>
        <end position="141"/>
    </location>
</feature>
<evidence type="ECO:0000256" key="1">
    <source>
        <dbReference type="SAM" id="MobiDB-lite"/>
    </source>
</evidence>
<name>A0A0J6XXA6_COCIT</name>
<protein>
    <submittedName>
        <fullName evidence="2">Uncharacterized protein</fullName>
    </submittedName>
</protein>
<evidence type="ECO:0000313" key="3">
    <source>
        <dbReference type="Proteomes" id="UP000054565"/>
    </source>
</evidence>
<gene>
    <name evidence="2" type="ORF">CIRG_00983</name>
</gene>
<dbReference type="AlphaFoldDB" id="A0A0J6XXA6"/>
<accession>A0A0J6XXA6</accession>